<dbReference type="GO" id="GO:0000785">
    <property type="term" value="C:chromatin"/>
    <property type="evidence" value="ECO:0007669"/>
    <property type="project" value="InterPro"/>
</dbReference>
<dbReference type="InterPro" id="IPR017956">
    <property type="entry name" value="AT_hook_DNA-bd_motif"/>
</dbReference>
<evidence type="ECO:0000256" key="2">
    <source>
        <dbReference type="ARBA" id="ARBA00010812"/>
    </source>
</evidence>
<evidence type="ECO:0000256" key="4">
    <source>
        <dbReference type="ARBA" id="ARBA00022737"/>
    </source>
</evidence>
<evidence type="ECO:0000313" key="12">
    <source>
        <dbReference type="Proteomes" id="UP000225706"/>
    </source>
</evidence>
<dbReference type="GO" id="GO:0010557">
    <property type="term" value="P:positive regulation of macromolecule biosynthetic process"/>
    <property type="evidence" value="ECO:0007669"/>
    <property type="project" value="UniProtKB-ARBA"/>
</dbReference>
<organism evidence="11 12">
    <name type="scientific">Stylophora pistillata</name>
    <name type="common">Smooth cauliflower coral</name>
    <dbReference type="NCBI Taxonomy" id="50429"/>
    <lineage>
        <taxon>Eukaryota</taxon>
        <taxon>Metazoa</taxon>
        <taxon>Cnidaria</taxon>
        <taxon>Anthozoa</taxon>
        <taxon>Hexacorallia</taxon>
        <taxon>Scleractinia</taxon>
        <taxon>Astrocoeniina</taxon>
        <taxon>Pocilloporidae</taxon>
        <taxon>Stylophora</taxon>
    </lineage>
</organism>
<dbReference type="AlphaFoldDB" id="A0A2B4RX65"/>
<reference evidence="12" key="1">
    <citation type="journal article" date="2017" name="bioRxiv">
        <title>Comparative analysis of the genomes of Stylophora pistillata and Acropora digitifera provides evidence for extensive differences between species of corals.</title>
        <authorList>
            <person name="Voolstra C.R."/>
            <person name="Li Y."/>
            <person name="Liew Y.J."/>
            <person name="Baumgarten S."/>
            <person name="Zoccola D."/>
            <person name="Flot J.-F."/>
            <person name="Tambutte S."/>
            <person name="Allemand D."/>
            <person name="Aranda M."/>
        </authorList>
    </citation>
    <scope>NUCLEOTIDE SEQUENCE [LARGE SCALE GENOMIC DNA]</scope>
</reference>
<evidence type="ECO:0000313" key="11">
    <source>
        <dbReference type="EMBL" id="PFX21399.1"/>
    </source>
</evidence>
<keyword evidence="6" id="KW-0805">Transcription regulation</keyword>
<dbReference type="SMART" id="SM00384">
    <property type="entry name" value="AT_hook"/>
    <property type="match status" value="4"/>
</dbReference>
<dbReference type="PRINTS" id="PR00929">
    <property type="entry name" value="ATHOOK"/>
</dbReference>
<evidence type="ECO:0000256" key="9">
    <source>
        <dbReference type="ARBA" id="ARBA00023242"/>
    </source>
</evidence>
<evidence type="ECO:0000256" key="6">
    <source>
        <dbReference type="ARBA" id="ARBA00023015"/>
    </source>
</evidence>
<evidence type="ECO:0000256" key="10">
    <source>
        <dbReference type="SAM" id="MobiDB-lite"/>
    </source>
</evidence>
<evidence type="ECO:0000256" key="1">
    <source>
        <dbReference type="ARBA" id="ARBA00004123"/>
    </source>
</evidence>
<dbReference type="EMBL" id="LSMT01000278">
    <property type="protein sequence ID" value="PFX21399.1"/>
    <property type="molecule type" value="Genomic_DNA"/>
</dbReference>
<feature type="compositionally biased region" description="Polar residues" evidence="10">
    <location>
        <begin position="127"/>
        <end position="143"/>
    </location>
</feature>
<accession>A0A2B4RX65</accession>
<comment type="caution">
    <text evidence="11">The sequence shown here is derived from an EMBL/GenBank/DDBJ whole genome shotgun (WGS) entry which is preliminary data.</text>
</comment>
<keyword evidence="3" id="KW-0597">Phosphoprotein</keyword>
<evidence type="ECO:0000256" key="7">
    <source>
        <dbReference type="ARBA" id="ARBA00023125"/>
    </source>
</evidence>
<dbReference type="GO" id="GO:0003677">
    <property type="term" value="F:DNA binding"/>
    <property type="evidence" value="ECO:0007669"/>
    <property type="project" value="UniProtKB-KW"/>
</dbReference>
<dbReference type="STRING" id="50429.A0A2B4RX65"/>
<dbReference type="Pfam" id="PF02178">
    <property type="entry name" value="AT_hook"/>
    <property type="match status" value="4"/>
</dbReference>
<keyword evidence="12" id="KW-1185">Reference proteome</keyword>
<feature type="region of interest" description="Disordered" evidence="10">
    <location>
        <begin position="1"/>
        <end position="165"/>
    </location>
</feature>
<dbReference type="Proteomes" id="UP000225706">
    <property type="component" value="Unassembled WGS sequence"/>
</dbReference>
<dbReference type="PANTHER" id="PTHR23341">
    <property type="entry name" value="HIGH MOBILITY GROUP PROTEINS HMG-A AND C"/>
    <property type="match status" value="1"/>
</dbReference>
<proteinExistence type="inferred from homology"/>
<dbReference type="InterPro" id="IPR000637">
    <property type="entry name" value="HMGI/Y_DNA-bd_CS"/>
</dbReference>
<dbReference type="GO" id="GO:0006355">
    <property type="term" value="P:regulation of DNA-templated transcription"/>
    <property type="evidence" value="ECO:0007669"/>
    <property type="project" value="InterPro"/>
</dbReference>
<evidence type="ECO:0000256" key="5">
    <source>
        <dbReference type="ARBA" id="ARBA00022990"/>
    </source>
</evidence>
<dbReference type="OrthoDB" id="5985845at2759"/>
<gene>
    <name evidence="11" type="primary">HMGA2</name>
    <name evidence="11" type="ORF">AWC38_SpisGene14113</name>
</gene>
<keyword evidence="9" id="KW-0539">Nucleus</keyword>
<sequence length="165" mass="18102">MSEPSTGTDEANAKDSSTEETQETVNEPVQDEKPLSATEVPRKGKRGRPRKNFAEKHEEDGTPVIKRPRGRPKGSKNKNPKPKPVPTGPKRPRGRPRKWPLPDASQPKRSRGRPRKNANPTLELPTMVNTTADQALTNDTAASVTAPIATDIVPPDDLFDSDDID</sequence>
<keyword evidence="7" id="KW-0238">DNA-binding</keyword>
<dbReference type="InterPro" id="IPR000116">
    <property type="entry name" value="HMGA"/>
</dbReference>
<dbReference type="PRINTS" id="PR00930">
    <property type="entry name" value="HIGHMOBLTYIY"/>
</dbReference>
<evidence type="ECO:0000256" key="3">
    <source>
        <dbReference type="ARBA" id="ARBA00022553"/>
    </source>
</evidence>
<keyword evidence="8" id="KW-0804">Transcription</keyword>
<dbReference type="GO" id="GO:0003712">
    <property type="term" value="F:transcription coregulator activity"/>
    <property type="evidence" value="ECO:0007669"/>
    <property type="project" value="TreeGrafter"/>
</dbReference>
<feature type="compositionally biased region" description="Basic residues" evidence="10">
    <location>
        <begin position="66"/>
        <end position="81"/>
    </location>
</feature>
<comment type="subcellular location">
    <subcellularLocation>
        <location evidence="1">Nucleus</location>
    </subcellularLocation>
</comment>
<comment type="similarity">
    <text evidence="2">Belongs to the HMGA family.</text>
</comment>
<dbReference type="PANTHER" id="PTHR23341:SF2">
    <property type="entry name" value="HIGH MOBILITY GROUP PROTEIN HMG-12"/>
    <property type="match status" value="1"/>
</dbReference>
<evidence type="ECO:0000256" key="8">
    <source>
        <dbReference type="ARBA" id="ARBA00023163"/>
    </source>
</evidence>
<dbReference type="GO" id="GO:0005634">
    <property type="term" value="C:nucleus"/>
    <property type="evidence" value="ECO:0007669"/>
    <property type="project" value="UniProtKB-SubCell"/>
</dbReference>
<protein>
    <submittedName>
        <fullName evidence="11">High mobility group protein HMGI-C</fullName>
    </submittedName>
</protein>
<keyword evidence="5" id="KW-0007">Acetylation</keyword>
<keyword evidence="4" id="KW-0677">Repeat</keyword>
<dbReference type="PROSITE" id="PS00354">
    <property type="entry name" value="HMGI_Y"/>
    <property type="match status" value="1"/>
</dbReference>
<name>A0A2B4RX65_STYPI</name>